<evidence type="ECO:0000313" key="3">
    <source>
        <dbReference type="Proteomes" id="UP000521872"/>
    </source>
</evidence>
<feature type="region of interest" description="Disordered" evidence="1">
    <location>
        <begin position="408"/>
        <end position="457"/>
    </location>
</feature>
<dbReference type="Proteomes" id="UP000521872">
    <property type="component" value="Unassembled WGS sequence"/>
</dbReference>
<accession>A0A8H4QTA2</accession>
<feature type="region of interest" description="Disordered" evidence="1">
    <location>
        <begin position="91"/>
        <end position="129"/>
    </location>
</feature>
<keyword evidence="3" id="KW-1185">Reference proteome</keyword>
<name>A0A8H4QTA2_9AGAR</name>
<feature type="region of interest" description="Disordered" evidence="1">
    <location>
        <begin position="1"/>
        <end position="76"/>
    </location>
</feature>
<feature type="compositionally biased region" description="Polar residues" evidence="1">
    <location>
        <begin position="445"/>
        <end position="457"/>
    </location>
</feature>
<gene>
    <name evidence="2" type="ORF">D9613_008362</name>
</gene>
<feature type="region of interest" description="Disordered" evidence="1">
    <location>
        <begin position="702"/>
        <end position="745"/>
    </location>
</feature>
<proteinExistence type="predicted"/>
<feature type="compositionally biased region" description="Polar residues" evidence="1">
    <location>
        <begin position="56"/>
        <end position="70"/>
    </location>
</feature>
<reference evidence="2 3" key="1">
    <citation type="submission" date="2019-12" db="EMBL/GenBank/DDBJ databases">
        <authorList>
            <person name="Floudas D."/>
            <person name="Bentzer J."/>
            <person name="Ahren D."/>
            <person name="Johansson T."/>
            <person name="Persson P."/>
            <person name="Tunlid A."/>
        </authorList>
    </citation>
    <scope>NUCLEOTIDE SEQUENCE [LARGE SCALE GENOMIC DNA]</scope>
    <source>
        <strain evidence="2 3">CBS 102.39</strain>
    </source>
</reference>
<feature type="compositionally biased region" description="Low complexity" evidence="1">
    <location>
        <begin position="418"/>
        <end position="444"/>
    </location>
</feature>
<sequence length="1013" mass="112005">MAHHGQSRPPRHNTSVGSVGPSDEQFNPNPQTRVERKRKRPQATRPFGRRIPENHAGNNSSPSLFGTPNGSIAIHDGQFNATAGSHISVTINTGDQATPSPPPRPEPRRRKRTNKNVSAGQGRPVSHDEPQLRTSYQTYYLLLAIKGRGSALWIPGPNQNLSIDYRCSGVRCGDVGIITSQGSFDFLFNIFLPRDHPINSKGVPEGFIPLDPAELDLQKHSAFPKDSFLASNSIRKNHHNSNNNELSFEVSASEGAVVTMPEGSVSEDVGNIARLRKYAKQNIESWYKYIICQRGREVRNGDVRLVTGYDNTSAWGMAAFSNPTEEGRPQGLRFATSRNSNSGNEYIWDYSGTAETKAGPGETEIESLRTMASNPEGTQYKNQSLFIRTLNTTFQEHVWQQLKADCDYEEGDEDENGSSDSGSFSSADSYFNRPFNPSSSNSRSQPNGRQGSNSSAGNYRSRAYVMDAHIDTSGAGGALTLHPSSILNDYILRSAPSARMAITSDEDWMSLMEESDSILSLADEICDRIHQSFEIREDEGKISMVLPLSNLHSPRRVFPRNGYLVRKIELGSVMPKVSITTHYMVLEENLPVLSSQTSLDLSEIAGPSKLNSFPDTMSYPLFSYKSPFNIPPLINTSPPDFQIHDSYVEDNPYPYWTADSDDSVSAPLPTSPYPHKIYDTHLPYGTTGVLADYSYPQGSLPISPSTETGNEYVAQPTNPSDPYSRHIRPPRPVPPRHASEASMEDNLRDAHSNNYPLMGPSMGLVYYSAPLCPHLSSRHRRHSRNSSSFAHRLGATENNRQLSDFSGIAMPTNRLLPHAPSRLLTDWKMYREDDFGDIPATAPPLSSMTIGLPMPSSGKWSSSVSSSAVRHAALSRRRKKYGAYPTEVLMGRQTHDAVIPPPLVVPPFDHGPGSPMDNSLHSSSDSAGVRRTRCSATDDRFFANWKRIDGSSSPREDNIGKTSMLQEEQSMHLHLPPHLRGDTIGEGSQNRLRFCDPSLVDATHAYCEYCDTA</sequence>
<dbReference type="AlphaFoldDB" id="A0A8H4QTA2"/>
<feature type="compositionally biased region" description="Acidic residues" evidence="1">
    <location>
        <begin position="408"/>
        <end position="417"/>
    </location>
</feature>
<feature type="compositionally biased region" description="Polar residues" evidence="1">
    <location>
        <begin position="702"/>
        <end position="721"/>
    </location>
</feature>
<evidence type="ECO:0000256" key="1">
    <source>
        <dbReference type="SAM" id="MobiDB-lite"/>
    </source>
</evidence>
<organism evidence="2 3">
    <name type="scientific">Agrocybe pediades</name>
    <dbReference type="NCBI Taxonomy" id="84607"/>
    <lineage>
        <taxon>Eukaryota</taxon>
        <taxon>Fungi</taxon>
        <taxon>Dikarya</taxon>
        <taxon>Basidiomycota</taxon>
        <taxon>Agaricomycotina</taxon>
        <taxon>Agaricomycetes</taxon>
        <taxon>Agaricomycetidae</taxon>
        <taxon>Agaricales</taxon>
        <taxon>Agaricineae</taxon>
        <taxon>Strophariaceae</taxon>
        <taxon>Agrocybe</taxon>
    </lineage>
</organism>
<comment type="caution">
    <text evidence="2">The sequence shown here is derived from an EMBL/GenBank/DDBJ whole genome shotgun (WGS) entry which is preliminary data.</text>
</comment>
<dbReference type="EMBL" id="JAACJL010000031">
    <property type="protein sequence ID" value="KAF4616816.1"/>
    <property type="molecule type" value="Genomic_DNA"/>
</dbReference>
<protein>
    <submittedName>
        <fullName evidence="2">Uncharacterized protein</fullName>
    </submittedName>
</protein>
<feature type="compositionally biased region" description="Basic residues" evidence="1">
    <location>
        <begin position="1"/>
        <end position="11"/>
    </location>
</feature>
<evidence type="ECO:0000313" key="2">
    <source>
        <dbReference type="EMBL" id="KAF4616816.1"/>
    </source>
</evidence>